<dbReference type="SUPFAM" id="SSF53335">
    <property type="entry name" value="S-adenosyl-L-methionine-dependent methyltransferases"/>
    <property type="match status" value="1"/>
</dbReference>
<feature type="domain" description="PABS" evidence="8">
    <location>
        <begin position="52"/>
        <end position="124"/>
    </location>
</feature>
<evidence type="ECO:0000256" key="2">
    <source>
        <dbReference type="ARBA" id="ARBA00007867"/>
    </source>
</evidence>
<dbReference type="OrthoDB" id="922508at2759"/>
<evidence type="ECO:0000259" key="8">
    <source>
        <dbReference type="PROSITE" id="PS51006"/>
    </source>
</evidence>
<comment type="similarity">
    <text evidence="2">Belongs to the spermidine/spermine synthase family.</text>
</comment>
<dbReference type="PANTHER" id="PTHR11558">
    <property type="entry name" value="SPERMIDINE/SPERMINE SYNTHASE"/>
    <property type="match status" value="1"/>
</dbReference>
<evidence type="ECO:0000256" key="7">
    <source>
        <dbReference type="SAM" id="MobiDB-lite"/>
    </source>
</evidence>
<dbReference type="PANTHER" id="PTHR11558:SF11">
    <property type="entry name" value="SPERMIDINE SYNTHASE"/>
    <property type="match status" value="1"/>
</dbReference>
<dbReference type="InterPro" id="IPR001045">
    <property type="entry name" value="Spermi_synthase"/>
</dbReference>
<dbReference type="GO" id="GO:0005829">
    <property type="term" value="C:cytosol"/>
    <property type="evidence" value="ECO:0007669"/>
    <property type="project" value="TreeGrafter"/>
</dbReference>
<protein>
    <recommendedName>
        <fullName evidence="3">spermidine synthase</fullName>
        <ecNumber evidence="3">2.5.1.16</ecNumber>
    </recommendedName>
</protein>
<keyword evidence="6" id="KW-0620">Polyamine biosynthesis</keyword>
<name>A0A8X7TZB0_BRACI</name>
<evidence type="ECO:0000256" key="5">
    <source>
        <dbReference type="ARBA" id="ARBA00049307"/>
    </source>
</evidence>
<dbReference type="Gene3D" id="2.30.140.10">
    <property type="entry name" value="Spermidine synthase, tetramerisation domain"/>
    <property type="match status" value="1"/>
</dbReference>
<evidence type="ECO:0000313" key="10">
    <source>
        <dbReference type="Proteomes" id="UP000886595"/>
    </source>
</evidence>
<keyword evidence="10" id="KW-1185">Reference proteome</keyword>
<dbReference type="GO" id="GO:0004766">
    <property type="term" value="F:spermidine synthase activity"/>
    <property type="evidence" value="ECO:0007669"/>
    <property type="project" value="UniProtKB-EC"/>
</dbReference>
<organism evidence="9 10">
    <name type="scientific">Brassica carinata</name>
    <name type="common">Ethiopian mustard</name>
    <name type="synonym">Abyssinian cabbage</name>
    <dbReference type="NCBI Taxonomy" id="52824"/>
    <lineage>
        <taxon>Eukaryota</taxon>
        <taxon>Viridiplantae</taxon>
        <taxon>Streptophyta</taxon>
        <taxon>Embryophyta</taxon>
        <taxon>Tracheophyta</taxon>
        <taxon>Spermatophyta</taxon>
        <taxon>Magnoliopsida</taxon>
        <taxon>eudicotyledons</taxon>
        <taxon>Gunneridae</taxon>
        <taxon>Pentapetalae</taxon>
        <taxon>rosids</taxon>
        <taxon>malvids</taxon>
        <taxon>Brassicales</taxon>
        <taxon>Brassicaceae</taxon>
        <taxon>Brassiceae</taxon>
        <taxon>Brassica</taxon>
    </lineage>
</organism>
<comment type="caution">
    <text evidence="6">Lacks conserved residue(s) required for the propagation of feature annotation.</text>
</comment>
<dbReference type="AlphaFoldDB" id="A0A8X7TZB0"/>
<reference evidence="9 10" key="1">
    <citation type="submission" date="2020-02" db="EMBL/GenBank/DDBJ databases">
        <authorList>
            <person name="Ma Q."/>
            <person name="Huang Y."/>
            <person name="Song X."/>
            <person name="Pei D."/>
        </authorList>
    </citation>
    <scope>NUCLEOTIDE SEQUENCE [LARGE SCALE GENOMIC DNA]</scope>
    <source>
        <strain evidence="9">Sxm20200214</strain>
        <tissue evidence="9">Leaf</tissue>
    </source>
</reference>
<keyword evidence="4 6" id="KW-0808">Transferase</keyword>
<feature type="region of interest" description="Disordered" evidence="7">
    <location>
        <begin position="1"/>
        <end position="43"/>
    </location>
</feature>
<evidence type="ECO:0000313" key="9">
    <source>
        <dbReference type="EMBL" id="KAG2257391.1"/>
    </source>
</evidence>
<evidence type="ECO:0000256" key="3">
    <source>
        <dbReference type="ARBA" id="ARBA00012455"/>
    </source>
</evidence>
<evidence type="ECO:0000256" key="4">
    <source>
        <dbReference type="ARBA" id="ARBA00022679"/>
    </source>
</evidence>
<dbReference type="EMBL" id="JAAMPC010000015">
    <property type="protein sequence ID" value="KAG2257391.1"/>
    <property type="molecule type" value="Genomic_DNA"/>
</dbReference>
<dbReference type="Proteomes" id="UP000886595">
    <property type="component" value="Unassembled WGS sequence"/>
</dbReference>
<comment type="catalytic activity">
    <reaction evidence="5">
        <text>S-adenosyl 3-(methylsulfanyl)propylamine + putrescine = S-methyl-5'-thioadenosine + spermidine + H(+)</text>
        <dbReference type="Rhea" id="RHEA:12721"/>
        <dbReference type="ChEBI" id="CHEBI:15378"/>
        <dbReference type="ChEBI" id="CHEBI:17509"/>
        <dbReference type="ChEBI" id="CHEBI:57443"/>
        <dbReference type="ChEBI" id="CHEBI:57834"/>
        <dbReference type="ChEBI" id="CHEBI:326268"/>
        <dbReference type="EC" id="2.5.1.16"/>
    </reaction>
</comment>
<evidence type="ECO:0000256" key="1">
    <source>
        <dbReference type="ARBA" id="ARBA00005123"/>
    </source>
</evidence>
<dbReference type="PROSITE" id="PS51006">
    <property type="entry name" value="PABS_2"/>
    <property type="match status" value="1"/>
</dbReference>
<dbReference type="InterPro" id="IPR037163">
    <property type="entry name" value="Spermidine_synt_N_sf"/>
</dbReference>
<dbReference type="GO" id="GO:0008295">
    <property type="term" value="P:spermidine biosynthetic process"/>
    <property type="evidence" value="ECO:0007669"/>
    <property type="project" value="TreeGrafter"/>
</dbReference>
<dbReference type="Pfam" id="PF17284">
    <property type="entry name" value="Spermine_synt_N"/>
    <property type="match status" value="1"/>
</dbReference>
<comment type="pathway">
    <text evidence="1">Amine and polyamine biosynthesis; spermidine biosynthesis; spermidine from putrescine: step 1/1.</text>
</comment>
<evidence type="ECO:0000256" key="6">
    <source>
        <dbReference type="PROSITE-ProRule" id="PRU00354"/>
    </source>
</evidence>
<proteinExistence type="inferred from homology"/>
<dbReference type="EC" id="2.5.1.16" evidence="3"/>
<comment type="caution">
    <text evidence="9">The sequence shown here is derived from an EMBL/GenBank/DDBJ whole genome shotgun (WGS) entry which is preliminary data.</text>
</comment>
<sequence>MDATKEASVTDLKRPREEDDNATAAAASIMETDNSSNGEQTKEPACFSSVIPGWFSEMSPMWPGEAHSLKVEKVLFQGKSDYQDVIVFQPWPNKPYRKYNSRFDSHWPSRLSQDSSAGEEQHVV</sequence>
<gene>
    <name evidence="9" type="ORF">Bca52824_076685</name>
</gene>
<dbReference type="InterPro" id="IPR030374">
    <property type="entry name" value="PABS"/>
</dbReference>
<dbReference type="InterPro" id="IPR029063">
    <property type="entry name" value="SAM-dependent_MTases_sf"/>
</dbReference>
<accession>A0A8X7TZB0</accession>
<dbReference type="InterPro" id="IPR035246">
    <property type="entry name" value="Spermidine_synt_N"/>
</dbReference>